<feature type="chain" id="PRO_5042243034" evidence="2">
    <location>
        <begin position="19"/>
        <end position="500"/>
    </location>
</feature>
<dbReference type="Gene3D" id="3.40.50.1820">
    <property type="entry name" value="alpha/beta hydrolase"/>
    <property type="match status" value="2"/>
</dbReference>
<evidence type="ECO:0000313" key="4">
    <source>
        <dbReference type="EMBL" id="KAK3377344.1"/>
    </source>
</evidence>
<dbReference type="Pfam" id="PF12697">
    <property type="entry name" value="Abhydrolase_6"/>
    <property type="match status" value="1"/>
</dbReference>
<sequence length="500" mass="53861">MIAQAVLAAALSIPLATAQLARAVVQTTAFNSSFSFSHAQIQDAQLDGALVETLQNIVNYDRSQLAFGGPSEDDFYRVPPLASTKNVKPGQLLKVQAFTDPTAYAIPPSTALSRFLYTTTTLNGTLIPASAFILWPYTPHQFPSGSGPHKRNPNPSGSAKGKVPAVLWTHGTSGFSSFWGPSAHRALWYEHAAPFALAEAGYAVVAPDYAGLGVATSWDGSHIPHQYSAAPAAAHDALYSMRAALAAFPANLGSNFVVLGHSQGGATAWAVAETLAREKVAFADLLPGYRGTVAASPPTDVFRAPAFFILPTVGQALQSIFPTFRLSEWLTPLGEARARLALQVEGGITAVQQLYFGRNDTYWPDWDTASWYAAAFARLSAVGRREFAGPLLVVQGTADLYIPFDATNKTVADTQKLFPKSDLEFLVAAGVGHVPVLHATRQFWLRWIETRLAGEPLVRKGPFRTDLQSVMPIEQHLLVGNSFPLWGGLPEYQYELPLGL</sequence>
<dbReference type="InterPro" id="IPR029058">
    <property type="entry name" value="AB_hydrolase_fold"/>
</dbReference>
<reference evidence="4" key="1">
    <citation type="journal article" date="2023" name="Mol. Phylogenet. Evol.">
        <title>Genome-scale phylogeny and comparative genomics of the fungal order Sordariales.</title>
        <authorList>
            <person name="Hensen N."/>
            <person name="Bonometti L."/>
            <person name="Westerberg I."/>
            <person name="Brannstrom I.O."/>
            <person name="Guillou S."/>
            <person name="Cros-Aarteil S."/>
            <person name="Calhoun S."/>
            <person name="Haridas S."/>
            <person name="Kuo A."/>
            <person name="Mondo S."/>
            <person name="Pangilinan J."/>
            <person name="Riley R."/>
            <person name="LaButti K."/>
            <person name="Andreopoulos B."/>
            <person name="Lipzen A."/>
            <person name="Chen C."/>
            <person name="Yan M."/>
            <person name="Daum C."/>
            <person name="Ng V."/>
            <person name="Clum A."/>
            <person name="Steindorff A."/>
            <person name="Ohm R.A."/>
            <person name="Martin F."/>
            <person name="Silar P."/>
            <person name="Natvig D.O."/>
            <person name="Lalanne C."/>
            <person name="Gautier V."/>
            <person name="Ament-Velasquez S.L."/>
            <person name="Kruys A."/>
            <person name="Hutchinson M.I."/>
            <person name="Powell A.J."/>
            <person name="Barry K."/>
            <person name="Miller A.N."/>
            <person name="Grigoriev I.V."/>
            <person name="Debuchy R."/>
            <person name="Gladieux P."/>
            <person name="Hiltunen Thoren M."/>
            <person name="Johannesson H."/>
        </authorList>
    </citation>
    <scope>NUCLEOTIDE SEQUENCE</scope>
    <source>
        <strain evidence="4">CBS 958.72</strain>
    </source>
</reference>
<feature type="domain" description="AB hydrolase-1" evidence="3">
    <location>
        <begin position="166"/>
        <end position="441"/>
    </location>
</feature>
<comment type="caution">
    <text evidence="4">The sequence shown here is derived from an EMBL/GenBank/DDBJ whole genome shotgun (WGS) entry which is preliminary data.</text>
</comment>
<keyword evidence="2" id="KW-0732">Signal</keyword>
<dbReference type="SUPFAM" id="SSF53474">
    <property type="entry name" value="alpha/beta-Hydrolases"/>
    <property type="match status" value="1"/>
</dbReference>
<dbReference type="PANTHER" id="PTHR34853">
    <property type="match status" value="1"/>
</dbReference>
<dbReference type="Proteomes" id="UP001287356">
    <property type="component" value="Unassembled WGS sequence"/>
</dbReference>
<evidence type="ECO:0000256" key="2">
    <source>
        <dbReference type="SAM" id="SignalP"/>
    </source>
</evidence>
<protein>
    <submittedName>
        <fullName evidence="4">Alpha/Beta hydrolase protein</fullName>
    </submittedName>
</protein>
<keyword evidence="4" id="KW-0378">Hydrolase</keyword>
<name>A0AAE0KIW2_9PEZI</name>
<evidence type="ECO:0000256" key="1">
    <source>
        <dbReference type="SAM" id="MobiDB-lite"/>
    </source>
</evidence>
<feature type="signal peptide" evidence="2">
    <location>
        <begin position="1"/>
        <end position="18"/>
    </location>
</feature>
<keyword evidence="5" id="KW-1185">Reference proteome</keyword>
<dbReference type="InterPro" id="IPR005152">
    <property type="entry name" value="Lipase_secreted"/>
</dbReference>
<organism evidence="4 5">
    <name type="scientific">Lasiosphaeria ovina</name>
    <dbReference type="NCBI Taxonomy" id="92902"/>
    <lineage>
        <taxon>Eukaryota</taxon>
        <taxon>Fungi</taxon>
        <taxon>Dikarya</taxon>
        <taxon>Ascomycota</taxon>
        <taxon>Pezizomycotina</taxon>
        <taxon>Sordariomycetes</taxon>
        <taxon>Sordariomycetidae</taxon>
        <taxon>Sordariales</taxon>
        <taxon>Lasiosphaeriaceae</taxon>
        <taxon>Lasiosphaeria</taxon>
    </lineage>
</organism>
<gene>
    <name evidence="4" type="ORF">B0T24DRAFT_656900</name>
</gene>
<dbReference type="InterPro" id="IPR000073">
    <property type="entry name" value="AB_hydrolase_1"/>
</dbReference>
<dbReference type="GO" id="GO:0016042">
    <property type="term" value="P:lipid catabolic process"/>
    <property type="evidence" value="ECO:0007669"/>
    <property type="project" value="InterPro"/>
</dbReference>
<dbReference type="PANTHER" id="PTHR34853:SF1">
    <property type="entry name" value="LIPASE 5"/>
    <property type="match status" value="1"/>
</dbReference>
<evidence type="ECO:0000259" key="3">
    <source>
        <dbReference type="Pfam" id="PF12697"/>
    </source>
</evidence>
<evidence type="ECO:0000313" key="5">
    <source>
        <dbReference type="Proteomes" id="UP001287356"/>
    </source>
</evidence>
<proteinExistence type="predicted"/>
<dbReference type="AlphaFoldDB" id="A0AAE0KIW2"/>
<dbReference type="EMBL" id="JAULSN010000003">
    <property type="protein sequence ID" value="KAK3377344.1"/>
    <property type="molecule type" value="Genomic_DNA"/>
</dbReference>
<reference evidence="4" key="2">
    <citation type="submission" date="2023-06" db="EMBL/GenBank/DDBJ databases">
        <authorList>
            <consortium name="Lawrence Berkeley National Laboratory"/>
            <person name="Haridas S."/>
            <person name="Hensen N."/>
            <person name="Bonometti L."/>
            <person name="Westerberg I."/>
            <person name="Brannstrom I.O."/>
            <person name="Guillou S."/>
            <person name="Cros-Aarteil S."/>
            <person name="Calhoun S."/>
            <person name="Kuo A."/>
            <person name="Mondo S."/>
            <person name="Pangilinan J."/>
            <person name="Riley R."/>
            <person name="Labutti K."/>
            <person name="Andreopoulos B."/>
            <person name="Lipzen A."/>
            <person name="Chen C."/>
            <person name="Yanf M."/>
            <person name="Daum C."/>
            <person name="Ng V."/>
            <person name="Clum A."/>
            <person name="Steindorff A."/>
            <person name="Ohm R."/>
            <person name="Martin F."/>
            <person name="Silar P."/>
            <person name="Natvig D."/>
            <person name="Lalanne C."/>
            <person name="Gautier V."/>
            <person name="Ament-Velasquez S.L."/>
            <person name="Kruys A."/>
            <person name="Hutchinson M.I."/>
            <person name="Powell A.J."/>
            <person name="Barry K."/>
            <person name="Miller A.N."/>
            <person name="Grigoriev I.V."/>
            <person name="Debuchy R."/>
            <person name="Gladieux P."/>
            <person name="Thoren M.H."/>
            <person name="Johannesson H."/>
        </authorList>
    </citation>
    <scope>NUCLEOTIDE SEQUENCE</scope>
    <source>
        <strain evidence="4">CBS 958.72</strain>
    </source>
</reference>
<dbReference type="GO" id="GO:0004806">
    <property type="term" value="F:triacylglycerol lipase activity"/>
    <property type="evidence" value="ECO:0007669"/>
    <property type="project" value="InterPro"/>
</dbReference>
<accession>A0AAE0KIW2</accession>
<feature type="region of interest" description="Disordered" evidence="1">
    <location>
        <begin position="143"/>
        <end position="162"/>
    </location>
</feature>